<dbReference type="EMBL" id="CP000089">
    <property type="protein sequence ID" value="AAZ47602.1"/>
    <property type="molecule type" value="Genomic_DNA"/>
</dbReference>
<dbReference type="InterPro" id="IPR023614">
    <property type="entry name" value="Porin_dom_sf"/>
</dbReference>
<evidence type="ECO:0000256" key="1">
    <source>
        <dbReference type="SAM" id="SignalP"/>
    </source>
</evidence>
<dbReference type="STRING" id="159087.Daro_2872"/>
<organism evidence="2">
    <name type="scientific">Dechloromonas aromatica (strain RCB)</name>
    <dbReference type="NCBI Taxonomy" id="159087"/>
    <lineage>
        <taxon>Bacteria</taxon>
        <taxon>Pseudomonadati</taxon>
        <taxon>Pseudomonadota</taxon>
        <taxon>Betaproteobacteria</taxon>
        <taxon>Rhodocyclales</taxon>
        <taxon>Azonexaceae</taxon>
        <taxon>Dechloromonas</taxon>
    </lineage>
</organism>
<dbReference type="eggNOG" id="COG3203">
    <property type="taxonomic scope" value="Bacteria"/>
</dbReference>
<name>Q47C29_DECAR</name>
<proteinExistence type="predicted"/>
<dbReference type="SUPFAM" id="SSF56935">
    <property type="entry name" value="Porins"/>
    <property type="match status" value="1"/>
</dbReference>
<sequence>MLVAKMLRLTDALRLLKLLAVSCAFAQLIGTPVLADQEQTFSLQGFGTLGMARTTSNDLEFVRDLSQPGGIKKNWDGRGDSVLGLQGGWHINKEFEAVVQATTRYRYDRTYHPEISWAFVKYDPTPNLTLRAGRLGTEFFMMADSRWVGYSFLTVRPPGDYFWYLPFYSIHGLDAAYTVPLGEHLLRIKAFYGHSDGKIPLADRQWEIKDSPMLGGFLEYQIASWLIRASYANITFKNNLPLGTLLPASSLEYLATKDRRTDYYSLGVVYDQGPWQVQLMLNHIEQGNNALEDSNGGYLLAGYRIAQVTPYLGYSWVRSERHASPDLYASRVIADSHSDQKTSIVGMRWDVARNVAVKAQWDGVRGDPTSIFPYRNDPVNGRWSGKMDIYSLTVDFVF</sequence>
<keyword evidence="1" id="KW-0732">Signal</keyword>
<feature type="signal peptide" evidence="1">
    <location>
        <begin position="1"/>
        <end position="26"/>
    </location>
</feature>
<dbReference type="KEGG" id="dar:Daro_2872"/>
<evidence type="ECO:0008006" key="3">
    <source>
        <dbReference type="Google" id="ProtNLM"/>
    </source>
</evidence>
<protein>
    <recommendedName>
        <fullName evidence="3">Porin domain-containing protein</fullName>
    </recommendedName>
</protein>
<dbReference type="OrthoDB" id="197869at2"/>
<reference evidence="2" key="1">
    <citation type="submission" date="2005-08" db="EMBL/GenBank/DDBJ databases">
        <title>Complete sequence of Dechloromonas aromatica RCB.</title>
        <authorList>
            <person name="Salinero K.K."/>
            <person name="Copeland A."/>
            <person name="Lucas S."/>
            <person name="Lapidus A."/>
            <person name="Barry K."/>
            <person name="Detter J.C."/>
            <person name="Glavina T."/>
            <person name="Hammon N."/>
            <person name="Israni S."/>
            <person name="Pitluck S."/>
            <person name="Di Bartolo G."/>
            <person name="Trong S."/>
            <person name="Schmutz J."/>
            <person name="Larimer F."/>
            <person name="Land M."/>
            <person name="Ivanova N."/>
            <person name="Richardson P."/>
        </authorList>
    </citation>
    <scope>NUCLEOTIDE SEQUENCE</scope>
    <source>
        <strain evidence="2">RCB</strain>
    </source>
</reference>
<accession>Q47C29</accession>
<evidence type="ECO:0000313" key="2">
    <source>
        <dbReference type="EMBL" id="AAZ47602.1"/>
    </source>
</evidence>
<dbReference type="Gene3D" id="2.40.160.10">
    <property type="entry name" value="Porin"/>
    <property type="match status" value="1"/>
</dbReference>
<dbReference type="AlphaFoldDB" id="Q47C29"/>
<dbReference type="HOGENOM" id="CLU_036480_2_0_4"/>
<feature type="chain" id="PRO_5004233375" description="Porin domain-containing protein" evidence="1">
    <location>
        <begin position="27"/>
        <end position="398"/>
    </location>
</feature>
<gene>
    <name evidence="2" type="ordered locus">Daro_2872</name>
</gene>